<dbReference type="PANTHER" id="PTHR23502:SF49">
    <property type="entry name" value="MAJOR FACILITATOR SUPERFAMILY (MFS) PROFILE DOMAIN-CONTAINING PROTEIN"/>
    <property type="match status" value="1"/>
</dbReference>
<dbReference type="InterPro" id="IPR011701">
    <property type="entry name" value="MFS"/>
</dbReference>
<dbReference type="PROSITE" id="PS50850">
    <property type="entry name" value="MFS"/>
    <property type="match status" value="1"/>
</dbReference>
<keyword evidence="2 5" id="KW-0812">Transmembrane</keyword>
<evidence type="ECO:0000259" key="6">
    <source>
        <dbReference type="PROSITE" id="PS50850"/>
    </source>
</evidence>
<feature type="transmembrane region" description="Helical" evidence="5">
    <location>
        <begin position="421"/>
        <end position="446"/>
    </location>
</feature>
<name>A0A0C3DHT5_OIDMZ</name>
<dbReference type="PANTHER" id="PTHR23502">
    <property type="entry name" value="MAJOR FACILITATOR SUPERFAMILY"/>
    <property type="match status" value="1"/>
</dbReference>
<keyword evidence="3 5" id="KW-1133">Transmembrane helix</keyword>
<dbReference type="SUPFAM" id="SSF103473">
    <property type="entry name" value="MFS general substrate transporter"/>
    <property type="match status" value="1"/>
</dbReference>
<evidence type="ECO:0000313" key="7">
    <source>
        <dbReference type="EMBL" id="KIN01558.1"/>
    </source>
</evidence>
<feature type="transmembrane region" description="Helical" evidence="5">
    <location>
        <begin position="389"/>
        <end position="409"/>
    </location>
</feature>
<feature type="domain" description="Major facilitator superfamily (MFS) profile" evidence="6">
    <location>
        <begin position="53"/>
        <end position="481"/>
    </location>
</feature>
<evidence type="ECO:0000256" key="3">
    <source>
        <dbReference type="ARBA" id="ARBA00022989"/>
    </source>
</evidence>
<dbReference type="FunFam" id="1.20.1250.20:FF:000011">
    <property type="entry name" value="MFS multidrug transporter, putative"/>
    <property type="match status" value="1"/>
</dbReference>
<dbReference type="AlphaFoldDB" id="A0A0C3DHT5"/>
<dbReference type="Gene3D" id="1.20.1250.20">
    <property type="entry name" value="MFS general substrate transporter like domains"/>
    <property type="match status" value="1"/>
</dbReference>
<feature type="transmembrane region" description="Helical" evidence="5">
    <location>
        <begin position="285"/>
        <end position="304"/>
    </location>
</feature>
<feature type="transmembrane region" description="Helical" evidence="5">
    <location>
        <begin position="88"/>
        <end position="108"/>
    </location>
</feature>
<reference evidence="8" key="2">
    <citation type="submission" date="2015-01" db="EMBL/GenBank/DDBJ databases">
        <title>Evolutionary Origins and Diversification of the Mycorrhizal Mutualists.</title>
        <authorList>
            <consortium name="DOE Joint Genome Institute"/>
            <consortium name="Mycorrhizal Genomics Consortium"/>
            <person name="Kohler A."/>
            <person name="Kuo A."/>
            <person name="Nagy L.G."/>
            <person name="Floudas D."/>
            <person name="Copeland A."/>
            <person name="Barry K.W."/>
            <person name="Cichocki N."/>
            <person name="Veneault-Fourrey C."/>
            <person name="LaButti K."/>
            <person name="Lindquist E.A."/>
            <person name="Lipzen A."/>
            <person name="Lundell T."/>
            <person name="Morin E."/>
            <person name="Murat C."/>
            <person name="Riley R."/>
            <person name="Ohm R."/>
            <person name="Sun H."/>
            <person name="Tunlid A."/>
            <person name="Henrissat B."/>
            <person name="Grigoriev I.V."/>
            <person name="Hibbett D.S."/>
            <person name="Martin F."/>
        </authorList>
    </citation>
    <scope>NUCLEOTIDE SEQUENCE [LARGE SCALE GENOMIC DNA]</scope>
    <source>
        <strain evidence="8">Zn</strain>
    </source>
</reference>
<organism evidence="7 8">
    <name type="scientific">Oidiodendron maius (strain Zn)</name>
    <dbReference type="NCBI Taxonomy" id="913774"/>
    <lineage>
        <taxon>Eukaryota</taxon>
        <taxon>Fungi</taxon>
        <taxon>Dikarya</taxon>
        <taxon>Ascomycota</taxon>
        <taxon>Pezizomycotina</taxon>
        <taxon>Leotiomycetes</taxon>
        <taxon>Leotiomycetes incertae sedis</taxon>
        <taxon>Myxotrichaceae</taxon>
        <taxon>Oidiodendron</taxon>
    </lineage>
</organism>
<accession>A0A0C3DHT5</accession>
<evidence type="ECO:0000313" key="8">
    <source>
        <dbReference type="Proteomes" id="UP000054321"/>
    </source>
</evidence>
<feature type="transmembrane region" description="Helical" evidence="5">
    <location>
        <begin position="458"/>
        <end position="477"/>
    </location>
</feature>
<dbReference type="Proteomes" id="UP000054321">
    <property type="component" value="Unassembled WGS sequence"/>
</dbReference>
<feature type="transmembrane region" description="Helical" evidence="5">
    <location>
        <begin position="324"/>
        <end position="343"/>
    </location>
</feature>
<dbReference type="HOGENOM" id="CLU_008455_11_4_1"/>
<comment type="subcellular location">
    <subcellularLocation>
        <location evidence="1">Membrane</location>
        <topology evidence="1">Multi-pass membrane protein</topology>
    </subcellularLocation>
</comment>
<dbReference type="InParanoid" id="A0A0C3DHT5"/>
<dbReference type="OrthoDB" id="9986881at2759"/>
<proteinExistence type="predicted"/>
<dbReference type="GO" id="GO:0022857">
    <property type="term" value="F:transmembrane transporter activity"/>
    <property type="evidence" value="ECO:0007669"/>
    <property type="project" value="InterPro"/>
</dbReference>
<dbReference type="InterPro" id="IPR020846">
    <property type="entry name" value="MFS_dom"/>
</dbReference>
<evidence type="ECO:0000256" key="2">
    <source>
        <dbReference type="ARBA" id="ARBA00022692"/>
    </source>
</evidence>
<dbReference type="EMBL" id="KN832876">
    <property type="protein sequence ID" value="KIN01558.1"/>
    <property type="molecule type" value="Genomic_DNA"/>
</dbReference>
<dbReference type="STRING" id="913774.A0A0C3DHT5"/>
<keyword evidence="4 5" id="KW-0472">Membrane</keyword>
<evidence type="ECO:0000256" key="4">
    <source>
        <dbReference type="ARBA" id="ARBA00023136"/>
    </source>
</evidence>
<feature type="transmembrane region" description="Helical" evidence="5">
    <location>
        <begin position="120"/>
        <end position="137"/>
    </location>
</feature>
<dbReference type="GO" id="GO:0005886">
    <property type="term" value="C:plasma membrane"/>
    <property type="evidence" value="ECO:0007669"/>
    <property type="project" value="TreeGrafter"/>
</dbReference>
<feature type="transmembrane region" description="Helical" evidence="5">
    <location>
        <begin position="364"/>
        <end position="383"/>
    </location>
</feature>
<dbReference type="InterPro" id="IPR036259">
    <property type="entry name" value="MFS_trans_sf"/>
</dbReference>
<dbReference type="Pfam" id="PF07690">
    <property type="entry name" value="MFS_1"/>
    <property type="match status" value="1"/>
</dbReference>
<feature type="transmembrane region" description="Helical" evidence="5">
    <location>
        <begin position="215"/>
        <end position="238"/>
    </location>
</feature>
<keyword evidence="8" id="KW-1185">Reference proteome</keyword>
<evidence type="ECO:0000256" key="5">
    <source>
        <dbReference type="SAM" id="Phobius"/>
    </source>
</evidence>
<feature type="transmembrane region" description="Helical" evidence="5">
    <location>
        <begin position="51"/>
        <end position="73"/>
    </location>
</feature>
<feature type="transmembrane region" description="Helical" evidence="5">
    <location>
        <begin position="143"/>
        <end position="163"/>
    </location>
</feature>
<evidence type="ECO:0000256" key="1">
    <source>
        <dbReference type="ARBA" id="ARBA00004141"/>
    </source>
</evidence>
<sequence>MTSPAILVDVDEENPLPVKAETSNEKPDEFLVRWDENETANPRNWSTPYRAWVTFQLGMLALAASLGSSIISAAEPSIQKYTGATKEVTVLCISLYIFGFAFGPLCWAPVSELWGRRVSMLPAMICLGLFSIGTATSKNIESILITRFFGGIFGSAPVSNVSASLGDIWAPKTRGTAVTFYAMAVVGGPTLGPLIGSSLVVNHHLGWRWTEYLEAIWTFTIVLVTFFFLPETYAPVLLKRKAQRLRKETGNERYFHPQEKIKLSPKTIITKHFSRPIMMLTTEPMVTCIALYASFVYALLYMTLEVFPIVFQENRGYSPVIGSLPFLGLFVGVCAAIGINLSNQPRYARIVDAHGGKPVPEARCAPMAVGGILFAIGLFWFGWTADPKIPWPAPVVAAVFIGSGFNIIFQQCINFLVDTYQLYAASAVSGNTFLRSILAAAFPLVASPMFHNLGVGPAVSILGGIAVIAIPVPFIFMKYGLALRRKSRFAPVDD</sequence>
<protein>
    <recommendedName>
        <fullName evidence="6">Major facilitator superfamily (MFS) profile domain-containing protein</fullName>
    </recommendedName>
</protein>
<dbReference type="CDD" id="cd17323">
    <property type="entry name" value="MFS_Tpo1_MDR_like"/>
    <property type="match status" value="1"/>
</dbReference>
<feature type="transmembrane region" description="Helical" evidence="5">
    <location>
        <begin position="175"/>
        <end position="195"/>
    </location>
</feature>
<gene>
    <name evidence="7" type="ORF">OIDMADRAFT_145603</name>
</gene>
<reference evidence="7 8" key="1">
    <citation type="submission" date="2014-04" db="EMBL/GenBank/DDBJ databases">
        <authorList>
            <consortium name="DOE Joint Genome Institute"/>
            <person name="Kuo A."/>
            <person name="Martino E."/>
            <person name="Perotto S."/>
            <person name="Kohler A."/>
            <person name="Nagy L.G."/>
            <person name="Floudas D."/>
            <person name="Copeland A."/>
            <person name="Barry K.W."/>
            <person name="Cichocki N."/>
            <person name="Veneault-Fourrey C."/>
            <person name="LaButti K."/>
            <person name="Lindquist E.A."/>
            <person name="Lipzen A."/>
            <person name="Lundell T."/>
            <person name="Morin E."/>
            <person name="Murat C."/>
            <person name="Sun H."/>
            <person name="Tunlid A."/>
            <person name="Henrissat B."/>
            <person name="Grigoriev I.V."/>
            <person name="Hibbett D.S."/>
            <person name="Martin F."/>
            <person name="Nordberg H.P."/>
            <person name="Cantor M.N."/>
            <person name="Hua S.X."/>
        </authorList>
    </citation>
    <scope>NUCLEOTIDE SEQUENCE [LARGE SCALE GENOMIC DNA]</scope>
    <source>
        <strain evidence="7 8">Zn</strain>
    </source>
</reference>